<dbReference type="Gene3D" id="3.40.50.300">
    <property type="entry name" value="P-loop containing nucleotide triphosphate hydrolases"/>
    <property type="match status" value="1"/>
</dbReference>
<dbReference type="GO" id="GO:0005524">
    <property type="term" value="F:ATP binding"/>
    <property type="evidence" value="ECO:0007669"/>
    <property type="project" value="TreeGrafter"/>
</dbReference>
<dbReference type="InterPro" id="IPR002586">
    <property type="entry name" value="CobQ/CobB/MinD/ParA_Nub-bd_dom"/>
</dbReference>
<sequence length="236" mass="24991">MIVAVGGGKGGVGKSTVATNLAREFGAVLVDADLSTPDLPRGTGPGLQEVLAGRTAPADALERRGSFRLLPCERTLSGVRASDRSALGRTLRRLERECDRVVVDCPAGLARDVGTVLARSDLVALVTTPSRPALLDAVRTRRLALELETPIGVVVLNRSRDGRGEAIAAAVESRFEAPVAVVPERPAIDDARRTQQALRDVSPDDDAVESFESIARTIRGCERRPAGSAALVRSRE</sequence>
<dbReference type="GO" id="GO:0009898">
    <property type="term" value="C:cytoplasmic side of plasma membrane"/>
    <property type="evidence" value="ECO:0007669"/>
    <property type="project" value="TreeGrafter"/>
</dbReference>
<dbReference type="OrthoDB" id="204933at2157"/>
<dbReference type="InterPro" id="IPR027417">
    <property type="entry name" value="P-loop_NTPase"/>
</dbReference>
<gene>
    <name evidence="2" type="ORF">EA472_02465</name>
</gene>
<dbReference type="PANTHER" id="PTHR43384:SF10">
    <property type="entry name" value="ATPASE INVOLVED IN CHROMOSOME PARTITIONING, PARA_MIND FAMILY"/>
    <property type="match status" value="1"/>
</dbReference>
<proteinExistence type="predicted"/>
<dbReference type="Pfam" id="PF01656">
    <property type="entry name" value="CbiA"/>
    <property type="match status" value="1"/>
</dbReference>
<evidence type="ECO:0000259" key="1">
    <source>
        <dbReference type="Pfam" id="PF01656"/>
    </source>
</evidence>
<dbReference type="InterPro" id="IPR050625">
    <property type="entry name" value="ParA/MinD_ATPase"/>
</dbReference>
<name>A0A3N6MHC3_NATCH</name>
<organism evidence="2 3">
    <name type="scientific">Natrarchaeobius chitinivorans</name>
    <dbReference type="NCBI Taxonomy" id="1679083"/>
    <lineage>
        <taxon>Archaea</taxon>
        <taxon>Methanobacteriati</taxon>
        <taxon>Methanobacteriota</taxon>
        <taxon>Stenosarchaea group</taxon>
        <taxon>Halobacteria</taxon>
        <taxon>Halobacteriales</taxon>
        <taxon>Natrialbaceae</taxon>
        <taxon>Natrarchaeobius</taxon>
    </lineage>
</organism>
<dbReference type="GO" id="GO:0016887">
    <property type="term" value="F:ATP hydrolysis activity"/>
    <property type="evidence" value="ECO:0007669"/>
    <property type="project" value="TreeGrafter"/>
</dbReference>
<comment type="caution">
    <text evidence="2">The sequence shown here is derived from an EMBL/GenBank/DDBJ whole genome shotgun (WGS) entry which is preliminary data.</text>
</comment>
<keyword evidence="3" id="KW-1185">Reference proteome</keyword>
<dbReference type="EMBL" id="REFZ01000001">
    <property type="protein sequence ID" value="RQH03439.1"/>
    <property type="molecule type" value="Genomic_DNA"/>
</dbReference>
<accession>A0A3N6MHC3</accession>
<dbReference type="GO" id="GO:0005829">
    <property type="term" value="C:cytosol"/>
    <property type="evidence" value="ECO:0007669"/>
    <property type="project" value="TreeGrafter"/>
</dbReference>
<reference evidence="2 3" key="1">
    <citation type="submission" date="2018-10" db="EMBL/GenBank/DDBJ databases">
        <title>Natrarchaeobius chitinivorans gen. nov., sp. nov., and Natrarchaeobius haloalkaliphilus sp. nov., alkaliphilic, chitin-utilizing haloarchaea from hypersaline alkaline lakes.</title>
        <authorList>
            <person name="Sorokin D.Y."/>
            <person name="Elcheninov A.G."/>
            <person name="Kostrikina N.A."/>
            <person name="Bale N.J."/>
            <person name="Sinninghe Damste J.S."/>
            <person name="Khijniak T.V."/>
            <person name="Kublanov I.V."/>
            <person name="Toshchakov S.V."/>
        </authorList>
    </citation>
    <scope>NUCLEOTIDE SEQUENCE [LARGE SCALE GENOMIC DNA]</scope>
    <source>
        <strain evidence="2 3">AArcht7</strain>
    </source>
</reference>
<dbReference type="GO" id="GO:0051782">
    <property type="term" value="P:negative regulation of cell division"/>
    <property type="evidence" value="ECO:0007669"/>
    <property type="project" value="TreeGrafter"/>
</dbReference>
<evidence type="ECO:0000313" key="3">
    <source>
        <dbReference type="Proteomes" id="UP000281431"/>
    </source>
</evidence>
<dbReference type="PANTHER" id="PTHR43384">
    <property type="entry name" value="SEPTUM SITE-DETERMINING PROTEIN MIND HOMOLOG, CHLOROPLASTIC-RELATED"/>
    <property type="match status" value="1"/>
</dbReference>
<dbReference type="AlphaFoldDB" id="A0A3N6MHC3"/>
<evidence type="ECO:0000313" key="2">
    <source>
        <dbReference type="EMBL" id="RQH03439.1"/>
    </source>
</evidence>
<dbReference type="SUPFAM" id="SSF52540">
    <property type="entry name" value="P-loop containing nucleoside triphosphate hydrolases"/>
    <property type="match status" value="1"/>
</dbReference>
<dbReference type="Proteomes" id="UP000281431">
    <property type="component" value="Unassembled WGS sequence"/>
</dbReference>
<feature type="domain" description="CobQ/CobB/MinD/ParA nucleotide binding" evidence="1">
    <location>
        <begin position="3"/>
        <end position="193"/>
    </location>
</feature>
<protein>
    <submittedName>
        <fullName evidence="2">MinD/ParA family protein</fullName>
    </submittedName>
</protein>